<comment type="caution">
    <text evidence="10">The sequence shown here is derived from an EMBL/GenBank/DDBJ whole genome shotgun (WGS) entry which is preliminary data.</text>
</comment>
<evidence type="ECO:0000256" key="6">
    <source>
        <dbReference type="ARBA" id="ARBA00023004"/>
    </source>
</evidence>
<dbReference type="Proteomes" id="UP000183758">
    <property type="component" value="Unassembled WGS sequence"/>
</dbReference>
<keyword evidence="6" id="KW-0408">Iron</keyword>
<evidence type="ECO:0000256" key="7">
    <source>
        <dbReference type="ARBA" id="ARBA00023014"/>
    </source>
</evidence>
<evidence type="ECO:0000256" key="2">
    <source>
        <dbReference type="ARBA" id="ARBA00022485"/>
    </source>
</evidence>
<dbReference type="NCBIfam" id="TIGR00089">
    <property type="entry name" value="MiaB/RimO family radical SAM methylthiotransferase"/>
    <property type="match status" value="1"/>
</dbReference>
<dbReference type="InterPro" id="IPR013848">
    <property type="entry name" value="Methylthiotransferase_N"/>
</dbReference>
<dbReference type="InterPro" id="IPR006638">
    <property type="entry name" value="Elp3/MiaA/NifB-like_rSAM"/>
</dbReference>
<dbReference type="InterPro" id="IPR020612">
    <property type="entry name" value="Methylthiotransferase_CS"/>
</dbReference>
<evidence type="ECO:0000313" key="10">
    <source>
        <dbReference type="EMBL" id="OIP85960.1"/>
    </source>
</evidence>
<dbReference type="EMBL" id="MNZM01000018">
    <property type="protein sequence ID" value="OIP85960.1"/>
    <property type="molecule type" value="Genomic_DNA"/>
</dbReference>
<protein>
    <submittedName>
        <fullName evidence="10">Uncharacterized protein</fullName>
    </submittedName>
</protein>
<sequence>MQYTFASFSFGCRVNHAEKQRFDQELLALGYVYDNANPNIYIINTCAVTAKAERGVRQFIYQIKKKLPNCKIILTGCAATFWQQNKINNKLPIDLVIPNSDKEKLCETINKLCHPEPSLTLKGSNDKFLQSGRYLLKIQDGCPRFCSYCIVPYLRGKPKSTLIKNLKFQILNLNPYIKEVVLTAINTEAFGNDTGETLIGLIQTTLNTTNISRISFGSIHPWSINTELLNYYKTIANNPRFVNFFHIPLQSGCNRILKFMKRDYSIKDIRNKIYELNSINPRALIATDIIVGFLDETDSDFDKTYKLLEELPISKFHVFKFSKRSHTAADFMAKQMTEPTPQEKNKRSQSLIALGNKKYQKFLQTLVGWKSSALMIGDVNDGYQTGLLENQVPMMVKTNKNLLGQIKLVKTLQLKYDKLIGELI</sequence>
<name>A0A1J5I3Z8_9BACT</name>
<dbReference type="PROSITE" id="PS01278">
    <property type="entry name" value="MTTASE_RADICAL"/>
    <property type="match status" value="1"/>
</dbReference>
<dbReference type="PANTHER" id="PTHR11918:SF45">
    <property type="entry name" value="THREONYLCARBAMOYLADENOSINE TRNA METHYLTHIOTRANSFERASE"/>
    <property type="match status" value="1"/>
</dbReference>
<evidence type="ECO:0000256" key="1">
    <source>
        <dbReference type="ARBA" id="ARBA00001966"/>
    </source>
</evidence>
<gene>
    <name evidence="10" type="ORF">AUK04_00810</name>
</gene>
<evidence type="ECO:0000259" key="8">
    <source>
        <dbReference type="PROSITE" id="PS51449"/>
    </source>
</evidence>
<feature type="domain" description="Radical SAM core" evidence="9">
    <location>
        <begin position="128"/>
        <end position="363"/>
    </location>
</feature>
<accession>A0A1J5I3Z8</accession>
<evidence type="ECO:0000256" key="3">
    <source>
        <dbReference type="ARBA" id="ARBA00022679"/>
    </source>
</evidence>
<evidence type="ECO:0000313" key="11">
    <source>
        <dbReference type="Proteomes" id="UP000183758"/>
    </source>
</evidence>
<dbReference type="PANTHER" id="PTHR11918">
    <property type="entry name" value="RADICAL SAM PROTEINS"/>
    <property type="match status" value="1"/>
</dbReference>
<dbReference type="SFLD" id="SFLDS00029">
    <property type="entry name" value="Radical_SAM"/>
    <property type="match status" value="1"/>
</dbReference>
<keyword evidence="3" id="KW-0808">Transferase</keyword>
<dbReference type="InterPro" id="IPR058240">
    <property type="entry name" value="rSAM_sf"/>
</dbReference>
<dbReference type="Pfam" id="PF00919">
    <property type="entry name" value="UPF0004"/>
    <property type="match status" value="1"/>
</dbReference>
<proteinExistence type="predicted"/>
<dbReference type="SMART" id="SM00729">
    <property type="entry name" value="Elp3"/>
    <property type="match status" value="1"/>
</dbReference>
<evidence type="ECO:0000259" key="9">
    <source>
        <dbReference type="PROSITE" id="PS51918"/>
    </source>
</evidence>
<keyword evidence="7" id="KW-0411">Iron-sulfur</keyword>
<dbReference type="InterPro" id="IPR007197">
    <property type="entry name" value="rSAM"/>
</dbReference>
<dbReference type="AlphaFoldDB" id="A0A1J5I3Z8"/>
<evidence type="ECO:0000256" key="5">
    <source>
        <dbReference type="ARBA" id="ARBA00022723"/>
    </source>
</evidence>
<dbReference type="Gene3D" id="3.80.30.20">
    <property type="entry name" value="tm_1862 like domain"/>
    <property type="match status" value="1"/>
</dbReference>
<dbReference type="GO" id="GO:0051539">
    <property type="term" value="F:4 iron, 4 sulfur cluster binding"/>
    <property type="evidence" value="ECO:0007669"/>
    <property type="project" value="UniProtKB-KW"/>
</dbReference>
<dbReference type="InterPro" id="IPR038135">
    <property type="entry name" value="Methylthiotransferase_N_sf"/>
</dbReference>
<dbReference type="PROSITE" id="PS51918">
    <property type="entry name" value="RADICAL_SAM"/>
    <property type="match status" value="1"/>
</dbReference>
<dbReference type="GO" id="GO:0046872">
    <property type="term" value="F:metal ion binding"/>
    <property type="evidence" value="ECO:0007669"/>
    <property type="project" value="UniProtKB-KW"/>
</dbReference>
<feature type="domain" description="MTTase N-terminal" evidence="8">
    <location>
        <begin position="3"/>
        <end position="114"/>
    </location>
</feature>
<dbReference type="Pfam" id="PF04055">
    <property type="entry name" value="Radical_SAM"/>
    <property type="match status" value="1"/>
</dbReference>
<reference evidence="10 11" key="1">
    <citation type="journal article" date="2016" name="Environ. Microbiol.">
        <title>Genomic resolution of a cold subsurface aquifer community provides metabolic insights for novel microbes adapted to high CO concentrations.</title>
        <authorList>
            <person name="Probst A.J."/>
            <person name="Castelle C.J."/>
            <person name="Singh A."/>
            <person name="Brown C.T."/>
            <person name="Anantharaman K."/>
            <person name="Sharon I."/>
            <person name="Hug L.A."/>
            <person name="Burstein D."/>
            <person name="Emerson J.B."/>
            <person name="Thomas B.C."/>
            <person name="Banfield J.F."/>
        </authorList>
    </citation>
    <scope>NUCLEOTIDE SEQUENCE [LARGE SCALE GENOMIC DNA]</scope>
    <source>
        <strain evidence="10">CG2_30_33_16</strain>
    </source>
</reference>
<dbReference type="GO" id="GO:0035598">
    <property type="term" value="F:tRNA (N(6)-L-threonylcarbamoyladenosine(37)-C(2))-methylthiotransferase activity"/>
    <property type="evidence" value="ECO:0007669"/>
    <property type="project" value="TreeGrafter"/>
</dbReference>
<dbReference type="PROSITE" id="PS51449">
    <property type="entry name" value="MTTASE_N"/>
    <property type="match status" value="1"/>
</dbReference>
<keyword evidence="5" id="KW-0479">Metal-binding</keyword>
<evidence type="ECO:0000256" key="4">
    <source>
        <dbReference type="ARBA" id="ARBA00022691"/>
    </source>
</evidence>
<organism evidence="10 11">
    <name type="scientific">Candidatus Roizmanbacteria bacterium CG2_30_33_16</name>
    <dbReference type="NCBI Taxonomy" id="1805340"/>
    <lineage>
        <taxon>Bacteria</taxon>
        <taxon>Candidatus Roizmaniibacteriota</taxon>
    </lineage>
</organism>
<dbReference type="InterPro" id="IPR005839">
    <property type="entry name" value="Methylthiotransferase"/>
</dbReference>
<keyword evidence="4" id="KW-0949">S-adenosyl-L-methionine</keyword>
<comment type="cofactor">
    <cofactor evidence="1">
        <name>[4Fe-4S] cluster</name>
        <dbReference type="ChEBI" id="CHEBI:49883"/>
    </cofactor>
</comment>
<dbReference type="InterPro" id="IPR023404">
    <property type="entry name" value="rSAM_horseshoe"/>
</dbReference>
<keyword evidence="2" id="KW-0004">4Fe-4S</keyword>
<dbReference type="Gene3D" id="3.40.50.12160">
    <property type="entry name" value="Methylthiotransferase, N-terminal domain"/>
    <property type="match status" value="1"/>
</dbReference>
<dbReference type="SUPFAM" id="SSF102114">
    <property type="entry name" value="Radical SAM enzymes"/>
    <property type="match status" value="1"/>
</dbReference>